<dbReference type="EMBL" id="CU466930">
    <property type="protein sequence ID" value="CAO80867.1"/>
    <property type="molecule type" value="Genomic_DNA"/>
</dbReference>
<dbReference type="RefSeq" id="WP_015424725.1">
    <property type="nucleotide sequence ID" value="NC_020449.1"/>
</dbReference>
<accession>B0VHQ2</accession>
<keyword evidence="2" id="KW-1185">Reference proteome</keyword>
<dbReference type="Proteomes" id="UP000002019">
    <property type="component" value="Chromosome"/>
</dbReference>
<organism evidence="1 2">
    <name type="scientific">Cloacimonas acidaminovorans (strain Evry)</name>
    <dbReference type="NCBI Taxonomy" id="459349"/>
    <lineage>
        <taxon>Bacteria</taxon>
        <taxon>Pseudomonadati</taxon>
        <taxon>Candidatus Cloacimonadota</taxon>
        <taxon>Candidatus Cloacimonadia</taxon>
        <taxon>Candidatus Cloacimonadales</taxon>
        <taxon>Candidatus Cloacimonadaceae</taxon>
        <taxon>Candidatus Cloacimonas</taxon>
    </lineage>
</organism>
<gene>
    <name evidence="1" type="ordered locus">CLOAM0995</name>
</gene>
<reference evidence="1 2" key="1">
    <citation type="journal article" date="2008" name="J. Bacteriol.">
        <title>'Candidatus Cloacamonas acidaminovorans': genome sequence reconstruction provides a first glimpse of a new bacterial division.</title>
        <authorList>
            <person name="Pelletier E."/>
            <person name="Kreimeyer A."/>
            <person name="Bocs S."/>
            <person name="Rouy Z."/>
            <person name="Gyapay G."/>
            <person name="Chouari R."/>
            <person name="Riviere D."/>
            <person name="Ganesan A."/>
            <person name="Daegelen P."/>
            <person name="Sghir A."/>
            <person name="Cohen G.N."/>
            <person name="Medigue C."/>
            <person name="Weissenbach J."/>
            <person name="Le Paslier D."/>
        </authorList>
    </citation>
    <scope>NUCLEOTIDE SEQUENCE [LARGE SCALE GENOMIC DNA]</scope>
    <source>
        <strain evidence="2">Evry</strain>
    </source>
</reference>
<dbReference type="KEGG" id="caci:CLOAM0995"/>
<protein>
    <submittedName>
        <fullName evidence="1">Uncharacterized protein</fullName>
    </submittedName>
</protein>
<dbReference type="STRING" id="459349.CLOAM0995"/>
<sequence length="193" mass="22792">MRKDNTNLKVIDIKQVISLELNQHPELKLIDIYKLVFQAYLGPAHLLADTNDSAKKIMTEILLHPEPYKPLKQDIGSQHGFFRLSLDFLVPVLQLKKEKAISELYRKSFLLAELMQESVLDFTYNLDITKLWKETIPVIQQLIVFDLNEWQQVNTIAESKAIPRHSQQYKTLYNPKYRVLKYQFYDDIEKLLQ</sequence>
<dbReference type="HOGENOM" id="CLU_1406551_0_0_0"/>
<dbReference type="AlphaFoldDB" id="B0VHQ2"/>
<name>B0VHQ2_CLOAI</name>
<evidence type="ECO:0000313" key="1">
    <source>
        <dbReference type="EMBL" id="CAO80867.1"/>
    </source>
</evidence>
<proteinExistence type="predicted"/>
<evidence type="ECO:0000313" key="2">
    <source>
        <dbReference type="Proteomes" id="UP000002019"/>
    </source>
</evidence>
<dbReference type="OrthoDB" id="1092806at2"/>